<evidence type="ECO:0000256" key="1">
    <source>
        <dbReference type="SAM" id="MobiDB-lite"/>
    </source>
</evidence>
<evidence type="ECO:0000313" key="4">
    <source>
        <dbReference type="Proteomes" id="UP001287286"/>
    </source>
</evidence>
<accession>A0ABR0BG04</accession>
<organism evidence="3 4">
    <name type="scientific">Purpureocillium lilacinum</name>
    <name type="common">Paecilomyces lilacinus</name>
    <dbReference type="NCBI Taxonomy" id="33203"/>
    <lineage>
        <taxon>Eukaryota</taxon>
        <taxon>Fungi</taxon>
        <taxon>Dikarya</taxon>
        <taxon>Ascomycota</taxon>
        <taxon>Pezizomycotina</taxon>
        <taxon>Sordariomycetes</taxon>
        <taxon>Hypocreomycetidae</taxon>
        <taxon>Hypocreales</taxon>
        <taxon>Ophiocordycipitaceae</taxon>
        <taxon>Purpureocillium</taxon>
    </lineage>
</organism>
<reference evidence="3 4" key="1">
    <citation type="journal article" date="2024" name="Microbiol. Resour. Announc.">
        <title>Genome annotations for the ascomycete fungi Trichoderma harzianum, Trichoderma aggressivum, and Purpureocillium lilacinum.</title>
        <authorList>
            <person name="Beijen E.P.W."/>
            <person name="Ohm R.A."/>
        </authorList>
    </citation>
    <scope>NUCLEOTIDE SEQUENCE [LARGE SCALE GENOMIC DNA]</scope>
    <source>
        <strain evidence="3 4">CBS 150709</strain>
    </source>
</reference>
<keyword evidence="2" id="KW-1133">Transmembrane helix</keyword>
<name>A0ABR0BG04_PURLI</name>
<evidence type="ECO:0000256" key="2">
    <source>
        <dbReference type="SAM" id="Phobius"/>
    </source>
</evidence>
<dbReference type="Proteomes" id="UP001287286">
    <property type="component" value="Unassembled WGS sequence"/>
</dbReference>
<evidence type="ECO:0000313" key="3">
    <source>
        <dbReference type="EMBL" id="KAK4075206.1"/>
    </source>
</evidence>
<keyword evidence="2" id="KW-0812">Transmembrane</keyword>
<sequence length="246" mass="26985">MPVPQAINALELEAGGGWRRRRWAPIAFGLDWGKRAVPASEVVRKKRQQPKLGCAGPFSSLSPPFLSSPSHPLLHPSPTTHNGIAAEAANPPLSPLLGARRLFLSALFALQLVLPASFLFLCLRACVVNRRCLHTSQPESIRTAASRDCSSRSCSQEKELRVSVDVGPSSRLPREKNSSPRRSSPRAERRVDNCQHTATPCSVALFLAALPSRHVPVRPSRVPIDRDRGIRVHDITRALPSPLLFF</sequence>
<feature type="transmembrane region" description="Helical" evidence="2">
    <location>
        <begin position="102"/>
        <end position="123"/>
    </location>
</feature>
<comment type="caution">
    <text evidence="3">The sequence shown here is derived from an EMBL/GenBank/DDBJ whole genome shotgun (WGS) entry which is preliminary data.</text>
</comment>
<keyword evidence="4" id="KW-1185">Reference proteome</keyword>
<feature type="region of interest" description="Disordered" evidence="1">
    <location>
        <begin position="164"/>
        <end position="191"/>
    </location>
</feature>
<protein>
    <submittedName>
        <fullName evidence="3">Uncharacterized protein</fullName>
    </submittedName>
</protein>
<gene>
    <name evidence="3" type="ORF">Purlil1_12746</name>
</gene>
<dbReference type="EMBL" id="JAWRVI010000129">
    <property type="protein sequence ID" value="KAK4075206.1"/>
    <property type="molecule type" value="Genomic_DNA"/>
</dbReference>
<keyword evidence="2" id="KW-0472">Membrane</keyword>
<proteinExistence type="predicted"/>